<dbReference type="PANTHER" id="PTHR44942:SF4">
    <property type="entry name" value="METHYLTRANSFERASE TYPE 11 DOMAIN-CONTAINING PROTEIN"/>
    <property type="match status" value="1"/>
</dbReference>
<dbReference type="Pfam" id="PF08241">
    <property type="entry name" value="Methyltransf_11"/>
    <property type="match status" value="1"/>
</dbReference>
<gene>
    <name evidence="5" type="primary">ubiE_4</name>
    <name evidence="5" type="ORF">OXPF_34050</name>
</gene>
<dbReference type="InterPro" id="IPR013216">
    <property type="entry name" value="Methyltransf_11"/>
</dbReference>
<organism evidence="5 6">
    <name type="scientific">Oxobacter pfennigii</name>
    <dbReference type="NCBI Taxonomy" id="36849"/>
    <lineage>
        <taxon>Bacteria</taxon>
        <taxon>Bacillati</taxon>
        <taxon>Bacillota</taxon>
        <taxon>Clostridia</taxon>
        <taxon>Eubacteriales</taxon>
        <taxon>Clostridiaceae</taxon>
        <taxon>Oxobacter</taxon>
    </lineage>
</organism>
<evidence type="ECO:0000256" key="2">
    <source>
        <dbReference type="ARBA" id="ARBA00022603"/>
    </source>
</evidence>
<dbReference type="CDD" id="cd02440">
    <property type="entry name" value="AdoMet_MTases"/>
    <property type="match status" value="1"/>
</dbReference>
<evidence type="ECO:0000313" key="6">
    <source>
        <dbReference type="Proteomes" id="UP000050326"/>
    </source>
</evidence>
<comment type="similarity">
    <text evidence="1">Belongs to the methyltransferase superfamily.</text>
</comment>
<dbReference type="GO" id="GO:0008757">
    <property type="term" value="F:S-adenosylmethionine-dependent methyltransferase activity"/>
    <property type="evidence" value="ECO:0007669"/>
    <property type="project" value="InterPro"/>
</dbReference>
<dbReference type="Gene3D" id="3.40.50.150">
    <property type="entry name" value="Vaccinia Virus protein VP39"/>
    <property type="match status" value="1"/>
</dbReference>
<dbReference type="GO" id="GO:0008425">
    <property type="term" value="F:2-methoxy-6-polyprenyl-1,4-benzoquinol methyltransferase activity"/>
    <property type="evidence" value="ECO:0007669"/>
    <property type="project" value="UniProtKB-EC"/>
</dbReference>
<dbReference type="EC" id="2.1.1.163" evidence="5"/>
<dbReference type="GO" id="GO:0032259">
    <property type="term" value="P:methylation"/>
    <property type="evidence" value="ECO:0007669"/>
    <property type="project" value="UniProtKB-KW"/>
</dbReference>
<evidence type="ECO:0000259" key="4">
    <source>
        <dbReference type="Pfam" id="PF08241"/>
    </source>
</evidence>
<evidence type="ECO:0000313" key="5">
    <source>
        <dbReference type="EMBL" id="KPU42974.1"/>
    </source>
</evidence>
<reference evidence="5 6" key="1">
    <citation type="submission" date="2015-09" db="EMBL/GenBank/DDBJ databases">
        <title>Genome sequence of Oxobacter pfennigii DSM 3222.</title>
        <authorList>
            <person name="Poehlein A."/>
            <person name="Bengelsdorf F.R."/>
            <person name="Schiel-Bengelsdorf B."/>
            <person name="Duerre P."/>
            <person name="Daniel R."/>
        </authorList>
    </citation>
    <scope>NUCLEOTIDE SEQUENCE [LARGE SCALE GENOMIC DNA]</scope>
    <source>
        <strain evidence="5 6">DSM 3222</strain>
    </source>
</reference>
<keyword evidence="3 5" id="KW-0808">Transferase</keyword>
<dbReference type="SUPFAM" id="SSF53335">
    <property type="entry name" value="S-adenosyl-L-methionine-dependent methyltransferases"/>
    <property type="match status" value="1"/>
</dbReference>
<dbReference type="GO" id="GO:0043770">
    <property type="term" value="F:demethylmenaquinone methyltransferase activity"/>
    <property type="evidence" value="ECO:0007669"/>
    <property type="project" value="UniProtKB-EC"/>
</dbReference>
<evidence type="ECO:0000256" key="3">
    <source>
        <dbReference type="ARBA" id="ARBA00022679"/>
    </source>
</evidence>
<dbReference type="PANTHER" id="PTHR44942">
    <property type="entry name" value="METHYLTRANSF_11 DOMAIN-CONTAINING PROTEIN"/>
    <property type="match status" value="1"/>
</dbReference>
<dbReference type="OrthoDB" id="9760689at2"/>
<dbReference type="EMBL" id="LKET01000045">
    <property type="protein sequence ID" value="KPU42974.1"/>
    <property type="molecule type" value="Genomic_DNA"/>
</dbReference>
<keyword evidence="5" id="KW-0830">Ubiquinone</keyword>
<dbReference type="STRING" id="36849.OXPF_34050"/>
<dbReference type="InterPro" id="IPR051052">
    <property type="entry name" value="Diverse_substrate_MTase"/>
</dbReference>
<dbReference type="AlphaFoldDB" id="A0A0P8W528"/>
<keyword evidence="6" id="KW-1185">Reference proteome</keyword>
<keyword evidence="2 5" id="KW-0489">Methyltransferase</keyword>
<feature type="domain" description="Methyltransferase type 11" evidence="4">
    <location>
        <begin position="46"/>
        <end position="138"/>
    </location>
</feature>
<sequence>MTENYDIVKSDFNEIAELGSEPKWNHNNCYFSHLLQHIPTGTETCLDIGCGKGDLSALLSKRVGKVIAVDLADKMIEFARSNNAAENIEYICGNVLDMEYAPLSFDIIISTATAHHLPYDWLLEFAKDKLRPGGKLILLDLAKASSIMDYMVWGFAAFPNVIMNLIKNGKLRKDDPHTTEVWRRHGKHDRYMTLHQIRLVAAQHIPGAVVRRKLFWRYSLIWQKNS</sequence>
<accession>A0A0P8W528</accession>
<comment type="caution">
    <text evidence="5">The sequence shown here is derived from an EMBL/GenBank/DDBJ whole genome shotgun (WGS) entry which is preliminary data.</text>
</comment>
<dbReference type="EC" id="2.1.1.201" evidence="5"/>
<evidence type="ECO:0000256" key="1">
    <source>
        <dbReference type="ARBA" id="ARBA00008361"/>
    </source>
</evidence>
<dbReference type="PATRIC" id="fig|36849.3.peg.3606"/>
<dbReference type="Proteomes" id="UP000050326">
    <property type="component" value="Unassembled WGS sequence"/>
</dbReference>
<dbReference type="InterPro" id="IPR029063">
    <property type="entry name" value="SAM-dependent_MTases_sf"/>
</dbReference>
<name>A0A0P8W528_9CLOT</name>
<proteinExistence type="inferred from homology"/>
<dbReference type="RefSeq" id="WP_054876402.1">
    <property type="nucleotide sequence ID" value="NZ_LKET01000045.1"/>
</dbReference>
<protein>
    <submittedName>
        <fullName evidence="5">Ubiquinone/menaquinone biosynthesis C-methyltransferase UbiE</fullName>
        <ecNumber evidence="5">2.1.1.163</ecNumber>
        <ecNumber evidence="5">2.1.1.201</ecNumber>
    </submittedName>
</protein>